<name>A0A1X0VD22_LEUPS</name>
<evidence type="ECO:0000313" key="3">
    <source>
        <dbReference type="Proteomes" id="UP000192288"/>
    </source>
</evidence>
<proteinExistence type="predicted"/>
<dbReference type="STRING" id="33968.BMS77_05815"/>
<sequence length="170" mass="19683">MNKIKKYFIVTMVSVGIGTTLSTLIYLLFGRGSFNLLQPFSVQLENPIYNETIGILIYCAFGSAVFSAYELFQNFENRKIYHVFGSYFMNVAVFSILAILSLYPLGQPVNLVWSIYFNELGPNSFLLHFVMFPVIECVVIYFVVYVVLWLSYLRQVRRLNKLVKIKNLKV</sequence>
<feature type="transmembrane region" description="Helical" evidence="1">
    <location>
        <begin position="84"/>
        <end position="105"/>
    </location>
</feature>
<keyword evidence="1" id="KW-0812">Transmembrane</keyword>
<dbReference type="Proteomes" id="UP000192288">
    <property type="component" value="Unassembled WGS sequence"/>
</dbReference>
<keyword evidence="2" id="KW-0418">Kinase</keyword>
<dbReference type="GO" id="GO:0016301">
    <property type="term" value="F:kinase activity"/>
    <property type="evidence" value="ECO:0007669"/>
    <property type="project" value="UniProtKB-KW"/>
</dbReference>
<accession>A0A1X0VD22</accession>
<organism evidence="2 3">
    <name type="scientific">Leuconostoc pseudomesenteroides</name>
    <dbReference type="NCBI Taxonomy" id="33968"/>
    <lineage>
        <taxon>Bacteria</taxon>
        <taxon>Bacillati</taxon>
        <taxon>Bacillota</taxon>
        <taxon>Bacilli</taxon>
        <taxon>Lactobacillales</taxon>
        <taxon>Lactobacillaceae</taxon>
        <taxon>Leuconostoc</taxon>
    </lineage>
</organism>
<dbReference type="AlphaFoldDB" id="A0A1X0VD22"/>
<evidence type="ECO:0000313" key="2">
    <source>
        <dbReference type="EMBL" id="ORI97632.1"/>
    </source>
</evidence>
<keyword evidence="1" id="KW-0472">Membrane</keyword>
<dbReference type="RefSeq" id="WP_080519268.1">
    <property type="nucleotide sequence ID" value="NZ_MPLS01000019.1"/>
</dbReference>
<protein>
    <submittedName>
        <fullName evidence="2">Histidine kinase</fullName>
    </submittedName>
</protein>
<evidence type="ECO:0000256" key="1">
    <source>
        <dbReference type="SAM" id="Phobius"/>
    </source>
</evidence>
<feature type="transmembrane region" description="Helical" evidence="1">
    <location>
        <begin position="48"/>
        <end position="72"/>
    </location>
</feature>
<dbReference type="EMBL" id="MPLS01000019">
    <property type="protein sequence ID" value="ORI97632.1"/>
    <property type="molecule type" value="Genomic_DNA"/>
</dbReference>
<keyword evidence="1" id="KW-1133">Transmembrane helix</keyword>
<keyword evidence="2" id="KW-0808">Transferase</keyword>
<feature type="transmembrane region" description="Helical" evidence="1">
    <location>
        <begin position="125"/>
        <end position="152"/>
    </location>
</feature>
<gene>
    <name evidence="2" type="ORF">BMR96_06275</name>
</gene>
<reference evidence="2 3" key="1">
    <citation type="journal article" date="2017" name="Front. Microbiol.">
        <title>Genomic Characterization of Dairy Associated Leuconostoc Species and Diversity of Leuconostocs in Undefined Mixed Mesophilic Starter Cultures.</title>
        <authorList>
            <person name="Frantzen C.A."/>
            <person name="Kot W."/>
            <person name="Pedersen T.B."/>
            <person name="Ardo Y.M."/>
            <person name="Broadbent J.R."/>
            <person name="Neve H."/>
            <person name="Hansen L.H."/>
            <person name="Dal Bello F."/>
            <person name="Ostlie H.M."/>
            <person name="Kleppen H.P."/>
            <person name="Vogensen F.K."/>
            <person name="Holo H."/>
        </authorList>
    </citation>
    <scope>NUCLEOTIDE SEQUENCE [LARGE SCALE GENOMIC DNA]</scope>
    <source>
        <strain evidence="2 3">LMGCF08</strain>
    </source>
</reference>
<comment type="caution">
    <text evidence="2">The sequence shown here is derived from an EMBL/GenBank/DDBJ whole genome shotgun (WGS) entry which is preliminary data.</text>
</comment>
<feature type="transmembrane region" description="Helical" evidence="1">
    <location>
        <begin position="7"/>
        <end position="28"/>
    </location>
</feature>